<dbReference type="EMBL" id="JAUIZM010000006">
    <property type="protein sequence ID" value="KAK1381528.1"/>
    <property type="molecule type" value="Genomic_DNA"/>
</dbReference>
<dbReference type="Proteomes" id="UP001237642">
    <property type="component" value="Unassembled WGS sequence"/>
</dbReference>
<gene>
    <name evidence="5" type="ORF">POM88_028272</name>
</gene>
<dbReference type="GO" id="GO:0005886">
    <property type="term" value="C:plasma membrane"/>
    <property type="evidence" value="ECO:0007669"/>
    <property type="project" value="TreeGrafter"/>
</dbReference>
<feature type="transmembrane region" description="Helical" evidence="4">
    <location>
        <begin position="231"/>
        <end position="251"/>
    </location>
</feature>
<comment type="caution">
    <text evidence="5">The sequence shown here is derived from an EMBL/GenBank/DDBJ whole genome shotgun (WGS) entry which is preliminary data.</text>
</comment>
<dbReference type="AlphaFoldDB" id="A0AAD8MRR1"/>
<keyword evidence="4" id="KW-0472">Membrane</keyword>
<comment type="similarity">
    <text evidence="2">Belongs to the MscS (TC 1.A.23) family.</text>
</comment>
<reference evidence="5" key="2">
    <citation type="submission" date="2023-05" db="EMBL/GenBank/DDBJ databases">
        <authorList>
            <person name="Schelkunov M.I."/>
        </authorList>
    </citation>
    <scope>NUCLEOTIDE SEQUENCE</scope>
    <source>
        <strain evidence="5">Hsosn_3</strain>
        <tissue evidence="5">Leaf</tissue>
    </source>
</reference>
<dbReference type="PANTHER" id="PTHR31618">
    <property type="entry name" value="MECHANOSENSITIVE ION CHANNEL PROTEIN 5"/>
    <property type="match status" value="1"/>
</dbReference>
<evidence type="ECO:0000256" key="1">
    <source>
        <dbReference type="ARBA" id="ARBA00004141"/>
    </source>
</evidence>
<feature type="region of interest" description="Disordered" evidence="3">
    <location>
        <begin position="421"/>
        <end position="447"/>
    </location>
</feature>
<protein>
    <submittedName>
        <fullName evidence="5">Uncharacterized protein</fullName>
    </submittedName>
</protein>
<accession>A0AAD8MRR1</accession>
<keyword evidence="4" id="KW-1133">Transmembrane helix</keyword>
<evidence type="ECO:0000313" key="5">
    <source>
        <dbReference type="EMBL" id="KAK1381528.1"/>
    </source>
</evidence>
<keyword evidence="6" id="KW-1185">Reference proteome</keyword>
<reference evidence="5" key="1">
    <citation type="submission" date="2023-02" db="EMBL/GenBank/DDBJ databases">
        <title>Genome of toxic invasive species Heracleum sosnowskyi carries increased number of genes despite the absence of recent whole-genome duplications.</title>
        <authorList>
            <person name="Schelkunov M."/>
            <person name="Shtratnikova V."/>
            <person name="Makarenko M."/>
            <person name="Klepikova A."/>
            <person name="Omelchenko D."/>
            <person name="Novikova G."/>
            <person name="Obukhova E."/>
            <person name="Bogdanov V."/>
            <person name="Penin A."/>
            <person name="Logacheva M."/>
        </authorList>
    </citation>
    <scope>NUCLEOTIDE SEQUENCE</scope>
    <source>
        <strain evidence="5">Hsosn_3</strain>
        <tissue evidence="5">Leaf</tissue>
    </source>
</reference>
<dbReference type="GO" id="GO:0006820">
    <property type="term" value="P:monoatomic anion transport"/>
    <property type="evidence" value="ECO:0007669"/>
    <property type="project" value="TreeGrafter"/>
</dbReference>
<evidence type="ECO:0000256" key="2">
    <source>
        <dbReference type="ARBA" id="ARBA00008017"/>
    </source>
</evidence>
<evidence type="ECO:0000256" key="3">
    <source>
        <dbReference type="SAM" id="MobiDB-lite"/>
    </source>
</evidence>
<dbReference type="GO" id="GO:0050982">
    <property type="term" value="P:detection of mechanical stimulus"/>
    <property type="evidence" value="ECO:0007669"/>
    <property type="project" value="TreeGrafter"/>
</dbReference>
<proteinExistence type="inferred from homology"/>
<organism evidence="5 6">
    <name type="scientific">Heracleum sosnowskyi</name>
    <dbReference type="NCBI Taxonomy" id="360622"/>
    <lineage>
        <taxon>Eukaryota</taxon>
        <taxon>Viridiplantae</taxon>
        <taxon>Streptophyta</taxon>
        <taxon>Embryophyta</taxon>
        <taxon>Tracheophyta</taxon>
        <taxon>Spermatophyta</taxon>
        <taxon>Magnoliopsida</taxon>
        <taxon>eudicotyledons</taxon>
        <taxon>Gunneridae</taxon>
        <taxon>Pentapetalae</taxon>
        <taxon>asterids</taxon>
        <taxon>campanulids</taxon>
        <taxon>Apiales</taxon>
        <taxon>Apiaceae</taxon>
        <taxon>Apioideae</taxon>
        <taxon>apioid superclade</taxon>
        <taxon>Tordylieae</taxon>
        <taxon>Tordyliinae</taxon>
        <taxon>Heracleum</taxon>
    </lineage>
</organism>
<sequence length="469" mass="54330">MTSFVRRLVTKTLATSVIAAVMWMLKIVIFKELDCRFHDKDFFRNIEYFISNEYVLQTLLGSWVGSQDPNDNTLRAQLKHVKRAFEFMLLFVCTKLRTICDEVENTSPEHVHKVEDNISLVFKNLANKEHSYVQETDLLSRMKKEDIAEFLRLFDGAEETRRISQDSLRNWMIEVYDERRHLVQLLNRSSKVIEQLNIHALVIQSILVTLIWCLLMGVGTTKSLAYLSPPLLLFGYYCKIIFDGAMLAIVMHPFHKGDHCIIDDDKLVVKEIGLIKTEFWKENRTNLELLNSVLLTKSVSNFNRSSELTETFEILASSSISCNQISAINLKIDELIGSNPENWRAKRSFNFTRKEEGKDAYNLEITNVRKFENYKEEVIWDESGQYTSVQEDYKFKQAQKIRNPKNRLKKILDSCKNKTKCDGGDDIESQSQDTDEPVKKSRGGCGAQQPKITIEGVIAFKRKFHQVIP</sequence>
<evidence type="ECO:0000313" key="6">
    <source>
        <dbReference type="Proteomes" id="UP001237642"/>
    </source>
</evidence>
<dbReference type="InterPro" id="IPR016688">
    <property type="entry name" value="MscS-like_plants/fungi"/>
</dbReference>
<comment type="subcellular location">
    <subcellularLocation>
        <location evidence="1">Membrane</location>
        <topology evidence="1">Multi-pass membrane protein</topology>
    </subcellularLocation>
</comment>
<keyword evidence="4" id="KW-0812">Transmembrane</keyword>
<feature type="transmembrane region" description="Helical" evidence="4">
    <location>
        <begin position="12"/>
        <end position="30"/>
    </location>
</feature>
<dbReference type="PANTHER" id="PTHR31618:SF7">
    <property type="entry name" value="MECHANOSENSITIVE ION CHANNEL PROTEIN"/>
    <property type="match status" value="1"/>
</dbReference>
<feature type="transmembrane region" description="Helical" evidence="4">
    <location>
        <begin position="198"/>
        <end position="219"/>
    </location>
</feature>
<evidence type="ECO:0000256" key="4">
    <source>
        <dbReference type="SAM" id="Phobius"/>
    </source>
</evidence>
<dbReference type="GO" id="GO:0008381">
    <property type="term" value="F:mechanosensitive monoatomic ion channel activity"/>
    <property type="evidence" value="ECO:0007669"/>
    <property type="project" value="TreeGrafter"/>
</dbReference>
<name>A0AAD8MRR1_9APIA</name>